<evidence type="ECO:0000313" key="2">
    <source>
        <dbReference type="Proteomes" id="UP000807115"/>
    </source>
</evidence>
<proteinExistence type="predicted"/>
<name>A0A921QJZ4_SORBI</name>
<evidence type="ECO:0000313" key="1">
    <source>
        <dbReference type="EMBL" id="KAG0521841.1"/>
    </source>
</evidence>
<reference evidence="1" key="2">
    <citation type="submission" date="2020-10" db="EMBL/GenBank/DDBJ databases">
        <authorList>
            <person name="Cooper E.A."/>
            <person name="Brenton Z.W."/>
            <person name="Flinn B.S."/>
            <person name="Jenkins J."/>
            <person name="Shu S."/>
            <person name="Flowers D."/>
            <person name="Luo F."/>
            <person name="Wang Y."/>
            <person name="Xia P."/>
            <person name="Barry K."/>
            <person name="Daum C."/>
            <person name="Lipzen A."/>
            <person name="Yoshinaga Y."/>
            <person name="Schmutz J."/>
            <person name="Saski C."/>
            <person name="Vermerris W."/>
            <person name="Kresovich S."/>
        </authorList>
    </citation>
    <scope>NUCLEOTIDE SEQUENCE</scope>
</reference>
<comment type="caution">
    <text evidence="1">The sequence shown here is derived from an EMBL/GenBank/DDBJ whole genome shotgun (WGS) entry which is preliminary data.</text>
</comment>
<dbReference type="AlphaFoldDB" id="A0A921QJZ4"/>
<sequence length="61" mass="7013">MVCFSKFSPFPSVAVCNMLVLNMLQIYGCLQRFISMTVQPTETQIAYCNVLWRRGLSVTLY</sequence>
<accession>A0A921QJZ4</accession>
<protein>
    <submittedName>
        <fullName evidence="1">Uncharacterized protein</fullName>
    </submittedName>
</protein>
<dbReference type="Proteomes" id="UP000807115">
    <property type="component" value="Chromosome 8"/>
</dbReference>
<reference evidence="1" key="1">
    <citation type="journal article" date="2019" name="BMC Genomics">
        <title>A new reference genome for Sorghum bicolor reveals high levels of sequence similarity between sweet and grain genotypes: implications for the genetics of sugar metabolism.</title>
        <authorList>
            <person name="Cooper E.A."/>
            <person name="Brenton Z.W."/>
            <person name="Flinn B.S."/>
            <person name="Jenkins J."/>
            <person name="Shu S."/>
            <person name="Flowers D."/>
            <person name="Luo F."/>
            <person name="Wang Y."/>
            <person name="Xia P."/>
            <person name="Barry K."/>
            <person name="Daum C."/>
            <person name="Lipzen A."/>
            <person name="Yoshinaga Y."/>
            <person name="Schmutz J."/>
            <person name="Saski C."/>
            <person name="Vermerris W."/>
            <person name="Kresovich S."/>
        </authorList>
    </citation>
    <scope>NUCLEOTIDE SEQUENCE</scope>
</reference>
<dbReference type="EMBL" id="CM027687">
    <property type="protein sequence ID" value="KAG0521841.1"/>
    <property type="molecule type" value="Genomic_DNA"/>
</dbReference>
<organism evidence="1 2">
    <name type="scientific">Sorghum bicolor</name>
    <name type="common">Sorghum</name>
    <name type="synonym">Sorghum vulgare</name>
    <dbReference type="NCBI Taxonomy" id="4558"/>
    <lineage>
        <taxon>Eukaryota</taxon>
        <taxon>Viridiplantae</taxon>
        <taxon>Streptophyta</taxon>
        <taxon>Embryophyta</taxon>
        <taxon>Tracheophyta</taxon>
        <taxon>Spermatophyta</taxon>
        <taxon>Magnoliopsida</taxon>
        <taxon>Liliopsida</taxon>
        <taxon>Poales</taxon>
        <taxon>Poaceae</taxon>
        <taxon>PACMAD clade</taxon>
        <taxon>Panicoideae</taxon>
        <taxon>Andropogonodae</taxon>
        <taxon>Andropogoneae</taxon>
        <taxon>Sorghinae</taxon>
        <taxon>Sorghum</taxon>
    </lineage>
</organism>
<gene>
    <name evidence="1" type="ORF">BDA96_08G196100</name>
</gene>